<accession>A0A2Y0DQF1</accession>
<proteinExistence type="predicted"/>
<dbReference type="Proteomes" id="UP000255093">
    <property type="component" value="Unassembled WGS sequence"/>
</dbReference>
<name>A0A2Y0DQF1_ECOLX</name>
<protein>
    <submittedName>
        <fullName evidence="2">Uncharacterized protein</fullName>
    </submittedName>
</protein>
<sequence>MNVVCLLSKCRYWNPLNFGISIYCKQYLPEKQLIPYATRKCTQVEKRVAILRLKECYGLL</sequence>
<evidence type="ECO:0000313" key="4">
    <source>
        <dbReference type="Proteomes" id="UP000255093"/>
    </source>
</evidence>
<dbReference type="AlphaFoldDB" id="A0A2Y0DQF1"/>
<evidence type="ECO:0000313" key="1">
    <source>
        <dbReference type="EMBL" id="STH71574.1"/>
    </source>
</evidence>
<evidence type="ECO:0000313" key="3">
    <source>
        <dbReference type="Proteomes" id="UP000254428"/>
    </source>
</evidence>
<reference evidence="3 4" key="1">
    <citation type="submission" date="2018-06" db="EMBL/GenBank/DDBJ databases">
        <authorList>
            <consortium name="Pathogen Informatics"/>
            <person name="Doyle S."/>
        </authorList>
    </citation>
    <scope>NUCLEOTIDE SEQUENCE [LARGE SCALE GENOMIC DNA]</scope>
    <source>
        <strain evidence="1 3">NCTC11341</strain>
        <strain evidence="2 4">NCTC8621</strain>
    </source>
</reference>
<dbReference type="EMBL" id="UGBW01000003">
    <property type="protein sequence ID" value="STH84436.1"/>
    <property type="molecule type" value="Genomic_DNA"/>
</dbReference>
<gene>
    <name evidence="1" type="ORF">NCTC11341_03206</name>
    <name evidence="2" type="ORF">NCTC8621_04518</name>
</gene>
<organism evidence="2 4">
    <name type="scientific">Escherichia coli</name>
    <dbReference type="NCBI Taxonomy" id="562"/>
    <lineage>
        <taxon>Bacteria</taxon>
        <taxon>Pseudomonadati</taxon>
        <taxon>Pseudomonadota</taxon>
        <taxon>Gammaproteobacteria</taxon>
        <taxon>Enterobacterales</taxon>
        <taxon>Enterobacteriaceae</taxon>
        <taxon>Escherichia</taxon>
    </lineage>
</organism>
<dbReference type="Proteomes" id="UP000254428">
    <property type="component" value="Unassembled WGS sequence"/>
</dbReference>
<evidence type="ECO:0000313" key="2">
    <source>
        <dbReference type="EMBL" id="STH84436.1"/>
    </source>
</evidence>
<dbReference type="EMBL" id="UGBT01000002">
    <property type="protein sequence ID" value="STH71574.1"/>
    <property type="molecule type" value="Genomic_DNA"/>
</dbReference>